<evidence type="ECO:0000259" key="3">
    <source>
        <dbReference type="Pfam" id="PF13360"/>
    </source>
</evidence>
<proteinExistence type="predicted"/>
<dbReference type="Gene3D" id="2.130.10.10">
    <property type="entry name" value="YVTN repeat-like/Quinoprotein amine dehydrogenase"/>
    <property type="match status" value="1"/>
</dbReference>
<feature type="compositionally biased region" description="Low complexity" evidence="1">
    <location>
        <begin position="51"/>
        <end position="106"/>
    </location>
</feature>
<dbReference type="InterPro" id="IPR015943">
    <property type="entry name" value="WD40/YVTN_repeat-like_dom_sf"/>
</dbReference>
<accession>A0ABZ0LYS3</accession>
<dbReference type="InterPro" id="IPR002372">
    <property type="entry name" value="PQQ_rpt_dom"/>
</dbReference>
<keyword evidence="2" id="KW-0812">Transmembrane</keyword>
<organism evidence="4 5">
    <name type="scientific">Streptomyces solicathayae</name>
    <dbReference type="NCBI Taxonomy" id="3081768"/>
    <lineage>
        <taxon>Bacteria</taxon>
        <taxon>Bacillati</taxon>
        <taxon>Actinomycetota</taxon>
        <taxon>Actinomycetes</taxon>
        <taxon>Kitasatosporales</taxon>
        <taxon>Streptomycetaceae</taxon>
        <taxon>Streptomyces</taxon>
    </lineage>
</organism>
<dbReference type="EMBL" id="CP137573">
    <property type="protein sequence ID" value="WOX23924.1"/>
    <property type="molecule type" value="Genomic_DNA"/>
</dbReference>
<dbReference type="SUPFAM" id="SSF50998">
    <property type="entry name" value="Quinoprotein alcohol dehydrogenase-like"/>
    <property type="match status" value="1"/>
</dbReference>
<evidence type="ECO:0000256" key="1">
    <source>
        <dbReference type="SAM" id="MobiDB-lite"/>
    </source>
</evidence>
<keyword evidence="5" id="KW-1185">Reference proteome</keyword>
<dbReference type="InterPro" id="IPR011047">
    <property type="entry name" value="Quinoprotein_ADH-like_sf"/>
</dbReference>
<feature type="transmembrane region" description="Helical" evidence="2">
    <location>
        <begin position="126"/>
        <end position="146"/>
    </location>
</feature>
<dbReference type="Pfam" id="PF13360">
    <property type="entry name" value="PQQ_2"/>
    <property type="match status" value="2"/>
</dbReference>
<feature type="compositionally biased region" description="Pro residues" evidence="1">
    <location>
        <begin position="18"/>
        <end position="50"/>
    </location>
</feature>
<sequence length="598" mass="62764">MTQPPSNQPQGGFGAPQDGPPAQPPGQPPQPPAQPPHAPPVPPAQPPQAPQPGYGYPQQPPAGYGYPQQPGPYAQQPGPYGQPQSQPGPYGQQPNPYGGYPTQPQYPGAPAPAPSGGNPFKGKPGVIIAAAAAALLVIGGGTWFALSGDDDKKPIAKPSSTPSSSASVDQGDGSGDGRNAADDLNAGRKPGEAKVNWLVKNTVDLPRNGADVYGPWVFGDTVVKGMYKSLVGYGLKDGKEKWNLPLPFEMCAAPSQISATGQIVIGVNDKAGDRADCLVLQQVDLKTGKAGWKKTLPKGSGFASLSDITLAISGNTVTAAGTSNAWGFSLTDGRQLFTRPNGDCKPYAYAGGSKLIGAYSCKTSDYKKKQEELSEVDPNTGKPKWTFRLKPMWEVDKVYSVNPVVVSLRQEGETSDDGKWVVLALNANGSQRSQLTGSTDKFAPRCGGNYVIFGKHLQGCVGVAADANTLYMSTEEDTSGLARTNAVVAFDLSTGKPKWRAKAPAERVVTPLQMQGSSVLLYMDAKYDKGGALATLAPTGGAPKIVQQHPASTSEIENDFYSARYAYANGTFVIASGRVSATNDAEEKETKTMMAFSK</sequence>
<name>A0ABZ0LYS3_9ACTN</name>
<keyword evidence="2" id="KW-0472">Membrane</keyword>
<evidence type="ECO:0000313" key="4">
    <source>
        <dbReference type="EMBL" id="WOX23924.1"/>
    </source>
</evidence>
<feature type="compositionally biased region" description="Low complexity" evidence="1">
    <location>
        <begin position="156"/>
        <end position="167"/>
    </location>
</feature>
<evidence type="ECO:0000313" key="5">
    <source>
        <dbReference type="Proteomes" id="UP001301731"/>
    </source>
</evidence>
<evidence type="ECO:0000256" key="2">
    <source>
        <dbReference type="SAM" id="Phobius"/>
    </source>
</evidence>
<dbReference type="Proteomes" id="UP001301731">
    <property type="component" value="Chromosome"/>
</dbReference>
<feature type="region of interest" description="Disordered" evidence="1">
    <location>
        <begin position="1"/>
        <end position="117"/>
    </location>
</feature>
<reference evidence="4 5" key="1">
    <citation type="submission" date="2023-10" db="EMBL/GenBank/DDBJ databases">
        <title>The genome sequence of Streptomyces sp. HUAS YS2.</title>
        <authorList>
            <person name="Mo P."/>
        </authorList>
    </citation>
    <scope>NUCLEOTIDE SEQUENCE [LARGE SCALE GENOMIC DNA]</scope>
    <source>
        <strain evidence="4 5">HUAS YS2</strain>
    </source>
</reference>
<gene>
    <name evidence="4" type="ORF">R2D22_22055</name>
</gene>
<dbReference type="RefSeq" id="WP_318106322.1">
    <property type="nucleotide sequence ID" value="NZ_CP137573.1"/>
</dbReference>
<protein>
    <submittedName>
        <fullName evidence="4">PQQ-binding-like beta-propeller repeat protein</fullName>
    </submittedName>
</protein>
<feature type="domain" description="Pyrrolo-quinoline quinone repeat" evidence="3">
    <location>
        <begin position="371"/>
        <end position="537"/>
    </location>
</feature>
<keyword evidence="2" id="KW-1133">Transmembrane helix</keyword>
<feature type="domain" description="Pyrrolo-quinoline quinone repeat" evidence="3">
    <location>
        <begin position="218"/>
        <end position="336"/>
    </location>
</feature>
<feature type="region of interest" description="Disordered" evidence="1">
    <location>
        <begin position="154"/>
        <end position="188"/>
    </location>
</feature>
<feature type="compositionally biased region" description="Basic and acidic residues" evidence="1">
    <location>
        <begin position="179"/>
        <end position="188"/>
    </location>
</feature>